<sequence>MTLKGKTVILGITGSIAAVEDIKLARALRRRGAEVRAVMSRAACGIVHPDAVTYACDYPAITEITGLIEHVKYCGIGGSADLLLIAPATANTICKIAGGIDDTPVTTFATTAIGRGMPVVIVPAMHESMYRHPAVKDSIEKLKSWGISFAEPKLEENKAKQASNEDIILEAERACSGMPLAGKRVLVTSGACAEPLDDVRVLTTGASGAMGREIALEAYRLGAEVTIAHKNAEIPLINNIKTTDSDSMREAVIDYAEDEFPDYYISAAAISDFAPEIYGGKIPSGEGVTVKLLPKPKILDKMLKLKGRNPDAKIIAFKLGSDEEEKAKEMVKKGVFMVAVNTPDVMGSASGRYRFVTEDGITDAEGPKEEIAKELWKAVL</sequence>
<comment type="function">
    <text evidence="3">Catalyzes two sequential steps in the biosynthesis of coenzyme A. In the first step cysteine is conjugated to 4'-phosphopantothenate to form 4-phosphopantothenoylcysteine. In the second step the latter compound is decarboxylated to form 4'-phosphopantotheine.</text>
</comment>
<dbReference type="GO" id="GO:0071513">
    <property type="term" value="C:phosphopantothenoylcysteine decarboxylase complex"/>
    <property type="evidence" value="ECO:0007669"/>
    <property type="project" value="TreeGrafter"/>
</dbReference>
<evidence type="ECO:0000259" key="4">
    <source>
        <dbReference type="Pfam" id="PF02441"/>
    </source>
</evidence>
<dbReference type="SUPFAM" id="SSF102645">
    <property type="entry name" value="CoaB-like"/>
    <property type="match status" value="1"/>
</dbReference>
<dbReference type="STRING" id="937775.Metlim_0439"/>
<feature type="binding site" evidence="3">
    <location>
        <position position="317"/>
    </location>
    <ligand>
        <name>CTP</name>
        <dbReference type="ChEBI" id="CHEBI:37563"/>
    </ligand>
</feature>
<gene>
    <name evidence="3" type="primary">coaBC</name>
    <name evidence="6" type="ORF">Metlim_0439</name>
</gene>
<comment type="pathway">
    <text evidence="3">Cofactor biosynthesis; coenzyme A biosynthesis.</text>
</comment>
<comment type="similarity">
    <text evidence="3">In the C-terminal section; belongs to the PPC synthetase family.</text>
</comment>
<dbReference type="InterPro" id="IPR007085">
    <property type="entry name" value="DNA/pantothenate-metab_flavo_C"/>
</dbReference>
<feature type="binding site" evidence="3">
    <location>
        <position position="333"/>
    </location>
    <ligand>
        <name>CTP</name>
        <dbReference type="ChEBI" id="CHEBI:37563"/>
    </ligand>
</feature>
<dbReference type="HAMAP" id="MF_02225">
    <property type="entry name" value="CoaBC"/>
    <property type="match status" value="1"/>
</dbReference>
<dbReference type="EC" id="6.3.2.5" evidence="3"/>
<keyword evidence="7" id="KW-1185">Reference proteome</keyword>
<dbReference type="Gene3D" id="3.40.50.10300">
    <property type="entry name" value="CoaB-like"/>
    <property type="match status" value="1"/>
</dbReference>
<dbReference type="NCBIfam" id="TIGR00521">
    <property type="entry name" value="coaBC_dfp"/>
    <property type="match status" value="1"/>
</dbReference>
<dbReference type="AlphaFoldDB" id="H1Z1Q2"/>
<dbReference type="GO" id="GO:0004633">
    <property type="term" value="F:phosphopantothenoylcysteine decarboxylase activity"/>
    <property type="evidence" value="ECO:0007669"/>
    <property type="project" value="UniProtKB-UniRule"/>
</dbReference>
<feature type="binding site" evidence="3">
    <location>
        <position position="272"/>
    </location>
    <ligand>
        <name>CTP</name>
        <dbReference type="ChEBI" id="CHEBI:37563"/>
    </ligand>
</feature>
<dbReference type="GO" id="GO:0015937">
    <property type="term" value="P:coenzyme A biosynthetic process"/>
    <property type="evidence" value="ECO:0007669"/>
    <property type="project" value="UniProtKB-UniRule"/>
</dbReference>
<evidence type="ECO:0000256" key="1">
    <source>
        <dbReference type="ARBA" id="ARBA00022793"/>
    </source>
</evidence>
<dbReference type="InterPro" id="IPR036551">
    <property type="entry name" value="Flavin_trans-like"/>
</dbReference>
<feature type="binding site" evidence="3">
    <location>
        <position position="281"/>
    </location>
    <ligand>
        <name>CTP</name>
        <dbReference type="ChEBI" id="CHEBI:37563"/>
    </ligand>
</feature>
<dbReference type="InterPro" id="IPR035929">
    <property type="entry name" value="CoaB-like_sf"/>
</dbReference>
<comment type="similarity">
    <text evidence="3">In the N-terminal section; belongs to the HFCD (homo-oligomeric flavin containing Cys decarboxylase) superfamily.</text>
</comment>
<dbReference type="InterPro" id="IPR005252">
    <property type="entry name" value="CoaBC"/>
</dbReference>
<dbReference type="GO" id="GO:0010181">
    <property type="term" value="F:FMN binding"/>
    <property type="evidence" value="ECO:0007669"/>
    <property type="project" value="UniProtKB-UniRule"/>
</dbReference>
<keyword evidence="1 3" id="KW-0210">Decarboxylase</keyword>
<comment type="catalytic activity">
    <reaction evidence="3">
        <text>N-[(R)-4-phosphopantothenoyl]-L-cysteine + H(+) = (R)-4'-phosphopantetheine + CO2</text>
        <dbReference type="Rhea" id="RHEA:16793"/>
        <dbReference type="ChEBI" id="CHEBI:15378"/>
        <dbReference type="ChEBI" id="CHEBI:16526"/>
        <dbReference type="ChEBI" id="CHEBI:59458"/>
        <dbReference type="ChEBI" id="CHEBI:61723"/>
        <dbReference type="EC" id="4.1.1.36"/>
    </reaction>
</comment>
<feature type="domain" description="Flavoprotein" evidence="4">
    <location>
        <begin position="6"/>
        <end position="152"/>
    </location>
</feature>
<comment type="catalytic activity">
    <reaction evidence="3">
        <text>(R)-4'-phosphopantothenate + L-cysteine + CTP = N-[(R)-4-phosphopantothenoyl]-L-cysteine + CMP + diphosphate + H(+)</text>
        <dbReference type="Rhea" id="RHEA:19397"/>
        <dbReference type="ChEBI" id="CHEBI:10986"/>
        <dbReference type="ChEBI" id="CHEBI:15378"/>
        <dbReference type="ChEBI" id="CHEBI:33019"/>
        <dbReference type="ChEBI" id="CHEBI:35235"/>
        <dbReference type="ChEBI" id="CHEBI:37563"/>
        <dbReference type="ChEBI" id="CHEBI:59458"/>
        <dbReference type="ChEBI" id="CHEBI:60377"/>
        <dbReference type="EC" id="6.3.2.5"/>
    </reaction>
</comment>
<evidence type="ECO:0000313" key="7">
    <source>
        <dbReference type="Proteomes" id="UP000005741"/>
    </source>
</evidence>
<dbReference type="Pfam" id="PF02441">
    <property type="entry name" value="Flavoprotein"/>
    <property type="match status" value="1"/>
</dbReference>
<comment type="caution">
    <text evidence="3">Lacks conserved residue(s) required for the propagation of feature annotation.</text>
</comment>
<comment type="cofactor">
    <cofactor evidence="3">
        <name>FMN</name>
        <dbReference type="ChEBI" id="CHEBI:58210"/>
    </cofactor>
    <text evidence="3">Binds 1 FMN per subunit.</text>
</comment>
<comment type="cofactor">
    <cofactor evidence="3">
        <name>Mg(2+)</name>
        <dbReference type="ChEBI" id="CHEBI:18420"/>
    </cofactor>
</comment>
<evidence type="ECO:0000256" key="2">
    <source>
        <dbReference type="ARBA" id="ARBA00023239"/>
    </source>
</evidence>
<evidence type="ECO:0000259" key="5">
    <source>
        <dbReference type="Pfam" id="PF04127"/>
    </source>
</evidence>
<dbReference type="GO" id="GO:0015941">
    <property type="term" value="P:pantothenate catabolic process"/>
    <property type="evidence" value="ECO:0007669"/>
    <property type="project" value="InterPro"/>
</dbReference>
<dbReference type="EC" id="4.1.1.36" evidence="3"/>
<dbReference type="GO" id="GO:0046872">
    <property type="term" value="F:metal ion binding"/>
    <property type="evidence" value="ECO:0007669"/>
    <property type="project" value="UniProtKB-KW"/>
</dbReference>
<accession>H1Z1Q2</accession>
<keyword evidence="3" id="KW-0460">Magnesium</keyword>
<keyword evidence="3" id="KW-0511">Multifunctional enzyme</keyword>
<proteinExistence type="inferred from homology"/>
<dbReference type="OrthoDB" id="10536at2157"/>
<dbReference type="Proteomes" id="UP000005741">
    <property type="component" value="Chromosome"/>
</dbReference>
<name>H1Z1Q2_9EURY</name>
<feature type="region of interest" description="Phosphopantothenoylcysteine decarboxylase" evidence="3">
    <location>
        <begin position="1"/>
        <end position="184"/>
    </location>
</feature>
<dbReference type="RefSeq" id="WP_004076217.1">
    <property type="nucleotide sequence ID" value="NZ_CM001436.1"/>
</dbReference>
<dbReference type="InterPro" id="IPR003382">
    <property type="entry name" value="Flavoprotein"/>
</dbReference>
<dbReference type="PANTHER" id="PTHR14359:SF6">
    <property type="entry name" value="PHOSPHOPANTOTHENOYLCYSTEINE DECARBOXYLASE"/>
    <property type="match status" value="1"/>
</dbReference>
<dbReference type="InParanoid" id="H1Z1Q2"/>
<organism evidence="6 7">
    <name type="scientific">Methanoplanus limicola DSM 2279</name>
    <dbReference type="NCBI Taxonomy" id="937775"/>
    <lineage>
        <taxon>Archaea</taxon>
        <taxon>Methanobacteriati</taxon>
        <taxon>Methanobacteriota</taxon>
        <taxon>Stenosarchaea group</taxon>
        <taxon>Methanomicrobia</taxon>
        <taxon>Methanomicrobiales</taxon>
        <taxon>Methanomicrobiaceae</taxon>
        <taxon>Methanoplanus</taxon>
    </lineage>
</organism>
<dbReference type="HOGENOM" id="CLU_033319_0_3_2"/>
<keyword evidence="3" id="KW-0288">FMN</keyword>
<dbReference type="Gene3D" id="3.40.50.1950">
    <property type="entry name" value="Flavin prenyltransferase-like"/>
    <property type="match status" value="1"/>
</dbReference>
<dbReference type="UniPathway" id="UPA00241"/>
<dbReference type="SUPFAM" id="SSF52507">
    <property type="entry name" value="Homo-oligomeric flavin-containing Cys decarboxylases, HFCD"/>
    <property type="match status" value="1"/>
</dbReference>
<keyword evidence="2 3" id="KW-0456">Lyase</keyword>
<dbReference type="Pfam" id="PF04127">
    <property type="entry name" value="DFP"/>
    <property type="match status" value="1"/>
</dbReference>
<dbReference type="PANTHER" id="PTHR14359">
    <property type="entry name" value="HOMO-OLIGOMERIC FLAVIN CONTAINING CYS DECARBOXYLASE FAMILY"/>
    <property type="match status" value="1"/>
</dbReference>
<dbReference type="GO" id="GO:0004632">
    <property type="term" value="F:phosphopantothenate--cysteine ligase activity"/>
    <property type="evidence" value="ECO:0007669"/>
    <property type="project" value="UniProtKB-UniRule"/>
</dbReference>
<dbReference type="EMBL" id="CM001436">
    <property type="protein sequence ID" value="EHQ34578.1"/>
    <property type="molecule type" value="Genomic_DNA"/>
</dbReference>
<keyword evidence="3" id="KW-0285">Flavoprotein</keyword>
<dbReference type="PATRIC" id="fig|937775.9.peg.517"/>
<reference evidence="6 7" key="1">
    <citation type="submission" date="2011-10" db="EMBL/GenBank/DDBJ databases">
        <title>The Improved High-Quality Draft genome of Methanoplanus limicola DSM 2279.</title>
        <authorList>
            <consortium name="US DOE Joint Genome Institute (JGI-PGF)"/>
            <person name="Lucas S."/>
            <person name="Copeland A."/>
            <person name="Lapidus A."/>
            <person name="Glavina del Rio T."/>
            <person name="Dalin E."/>
            <person name="Tice H."/>
            <person name="Bruce D."/>
            <person name="Goodwin L."/>
            <person name="Pitluck S."/>
            <person name="Peters L."/>
            <person name="Mikhailova N."/>
            <person name="Lu M."/>
            <person name="Kyrpides N."/>
            <person name="Mavromatis K."/>
            <person name="Ivanova N."/>
            <person name="Markowitz V."/>
            <person name="Cheng J.-F."/>
            <person name="Hugenholtz P."/>
            <person name="Woyke T."/>
            <person name="Wu D."/>
            <person name="Wirth R."/>
            <person name="Brambilla E.-M."/>
            <person name="Klenk H.-P."/>
            <person name="Eisen J.A."/>
        </authorList>
    </citation>
    <scope>NUCLEOTIDE SEQUENCE [LARGE SCALE GENOMIC DNA]</scope>
    <source>
        <strain evidence="6 7">DSM 2279</strain>
    </source>
</reference>
<feature type="region of interest" description="Phosphopantothenate--cysteine ligase" evidence="3">
    <location>
        <begin position="185"/>
        <end position="380"/>
    </location>
</feature>
<feature type="domain" description="DNA/pantothenate metabolism flavoprotein C-terminal" evidence="5">
    <location>
        <begin position="180"/>
        <end position="379"/>
    </location>
</feature>
<protein>
    <recommendedName>
        <fullName evidence="3">Coenzyme A biosynthesis bifunctional protein CoaBC</fullName>
    </recommendedName>
    <alternativeName>
        <fullName evidence="3">DNA/pantothenate metabolism flavoprotein</fullName>
    </alternativeName>
    <alternativeName>
        <fullName evidence="3">Phosphopantothenoylcysteine synthetase/decarboxylase</fullName>
        <shortName evidence="3">PPCS-PPCDC</shortName>
    </alternativeName>
    <domain>
        <recommendedName>
            <fullName evidence="3">Phosphopantothenoylcysteine decarboxylase</fullName>
            <shortName evidence="3">PPC decarboxylase</shortName>
            <shortName evidence="3">PPC-DC</shortName>
            <ecNumber evidence="3">4.1.1.36</ecNumber>
        </recommendedName>
        <alternativeName>
            <fullName evidence="3">CoaC</fullName>
        </alternativeName>
    </domain>
    <domain>
        <recommendedName>
            <fullName evidence="3">Phosphopantothenate--cysteine ligase</fullName>
            <ecNumber evidence="3">6.3.2.5</ecNumber>
        </recommendedName>
        <alternativeName>
            <fullName evidence="3">CoaB</fullName>
        </alternativeName>
        <alternativeName>
            <fullName evidence="3">Phosphopantothenoylcysteine synthetase</fullName>
            <shortName evidence="3">PPC synthetase</shortName>
            <shortName evidence="3">PPC-S</shortName>
        </alternativeName>
    </domain>
</protein>
<evidence type="ECO:0000256" key="3">
    <source>
        <dbReference type="HAMAP-Rule" id="MF_02225"/>
    </source>
</evidence>
<keyword evidence="3 6" id="KW-0436">Ligase</keyword>
<dbReference type="FunCoup" id="H1Z1Q2">
    <property type="interactions" value="169"/>
</dbReference>
<keyword evidence="3" id="KW-0479">Metal-binding</keyword>
<evidence type="ECO:0000313" key="6">
    <source>
        <dbReference type="EMBL" id="EHQ34578.1"/>
    </source>
</evidence>